<organism evidence="2 3">
    <name type="scientific">Persicobacter diffluens</name>
    <dbReference type="NCBI Taxonomy" id="981"/>
    <lineage>
        <taxon>Bacteria</taxon>
        <taxon>Pseudomonadati</taxon>
        <taxon>Bacteroidota</taxon>
        <taxon>Cytophagia</taxon>
        <taxon>Cytophagales</taxon>
        <taxon>Persicobacteraceae</taxon>
        <taxon>Persicobacter</taxon>
    </lineage>
</organism>
<dbReference type="EMBL" id="BQKE01000001">
    <property type="protein sequence ID" value="GJM60269.1"/>
    <property type="molecule type" value="Genomic_DNA"/>
</dbReference>
<name>A0AAN4VUD2_9BACT</name>
<dbReference type="InterPro" id="IPR036761">
    <property type="entry name" value="TTHA0802/YceI-like_sf"/>
</dbReference>
<keyword evidence="3" id="KW-1185">Reference proteome</keyword>
<dbReference type="InterPro" id="IPR007372">
    <property type="entry name" value="Lipid/polyisoprenoid-bd_YceI"/>
</dbReference>
<dbReference type="AlphaFoldDB" id="A0AAN4VUD2"/>
<dbReference type="Gene3D" id="2.40.128.110">
    <property type="entry name" value="Lipid/polyisoprenoid-binding, YceI-like"/>
    <property type="match status" value="1"/>
</dbReference>
<dbReference type="Proteomes" id="UP001310022">
    <property type="component" value="Unassembled WGS sequence"/>
</dbReference>
<dbReference type="SUPFAM" id="SSF101874">
    <property type="entry name" value="YceI-like"/>
    <property type="match status" value="1"/>
</dbReference>
<reference evidence="2 3" key="1">
    <citation type="submission" date="2021-12" db="EMBL/GenBank/DDBJ databases">
        <title>Genome sequencing of bacteria with rrn-lacking chromosome and rrn-plasmid.</title>
        <authorList>
            <person name="Anda M."/>
            <person name="Iwasaki W."/>
        </authorList>
    </citation>
    <scope>NUCLEOTIDE SEQUENCE [LARGE SCALE GENOMIC DNA]</scope>
    <source>
        <strain evidence="2 3">NBRC 15940</strain>
    </source>
</reference>
<comment type="caution">
    <text evidence="2">The sequence shown here is derived from an EMBL/GenBank/DDBJ whole genome shotgun (WGS) entry which is preliminary data.</text>
</comment>
<evidence type="ECO:0000259" key="1">
    <source>
        <dbReference type="Pfam" id="PF04264"/>
    </source>
</evidence>
<gene>
    <name evidence="2" type="ORF">PEDI_08210</name>
</gene>
<protein>
    <recommendedName>
        <fullName evidence="1">Lipid/polyisoprenoid-binding YceI-like domain-containing protein</fullName>
    </recommendedName>
</protein>
<feature type="domain" description="Lipid/polyisoprenoid-binding YceI-like" evidence="1">
    <location>
        <begin position="41"/>
        <end position="181"/>
    </location>
</feature>
<evidence type="ECO:0000313" key="2">
    <source>
        <dbReference type="EMBL" id="GJM60269.1"/>
    </source>
</evidence>
<dbReference type="Pfam" id="PF04264">
    <property type="entry name" value="YceI"/>
    <property type="match status" value="1"/>
</dbReference>
<sequence length="189" mass="21715">MVLLPEGEFKGQLIWDEECEMEVFGTTNVSHFSCYYRHEELEEVRFDLNFQEENQGLAAHLKGAEIAVPIEAFKCRLPGMTKDFRHLLKYKEFPNLKMEMHRLLIPEQGWSSTSADMEVTYEIAGAKKAFTTPVQLEKSKDGQYYISGETAVDIRDFGLEPPVKFLGAVKVEPMVTLKFKMAVQIDRLL</sequence>
<evidence type="ECO:0000313" key="3">
    <source>
        <dbReference type="Proteomes" id="UP001310022"/>
    </source>
</evidence>
<accession>A0AAN4VUD2</accession>
<proteinExistence type="predicted"/>